<dbReference type="PANTHER" id="PTHR42693:SF53">
    <property type="entry name" value="ENDO-4-O-SULFATASE"/>
    <property type="match status" value="1"/>
</dbReference>
<dbReference type="KEGG" id="mmed:Mame_00211"/>
<proteinExistence type="inferred from homology"/>
<keyword evidence="5" id="KW-1185">Reference proteome</keyword>
<evidence type="ECO:0000256" key="2">
    <source>
        <dbReference type="ARBA" id="ARBA00022801"/>
    </source>
</evidence>
<evidence type="ECO:0000313" key="5">
    <source>
        <dbReference type="Proteomes" id="UP000191135"/>
    </source>
</evidence>
<dbReference type="OrthoDB" id="9795675at2"/>
<evidence type="ECO:0000256" key="1">
    <source>
        <dbReference type="ARBA" id="ARBA00008779"/>
    </source>
</evidence>
<evidence type="ECO:0000313" key="4">
    <source>
        <dbReference type="EMBL" id="AQZ49594.1"/>
    </source>
</evidence>
<dbReference type="PANTHER" id="PTHR42693">
    <property type="entry name" value="ARYLSULFATASE FAMILY MEMBER"/>
    <property type="match status" value="1"/>
</dbReference>
<evidence type="ECO:0000259" key="3">
    <source>
        <dbReference type="Pfam" id="PF00884"/>
    </source>
</evidence>
<dbReference type="AlphaFoldDB" id="A0A1U9YVZ5"/>
<accession>A0A1U9YVZ5</accession>
<dbReference type="Pfam" id="PF00884">
    <property type="entry name" value="Sulfatase"/>
    <property type="match status" value="1"/>
</dbReference>
<dbReference type="InterPro" id="IPR017850">
    <property type="entry name" value="Alkaline_phosphatase_core_sf"/>
</dbReference>
<reference evidence="4 5" key="1">
    <citation type="submission" date="2017-03" db="EMBL/GenBank/DDBJ databases">
        <title>Foreign affairs: Plasmid Transfer between Roseobacters and Rhizobia.</title>
        <authorList>
            <person name="Bartling P."/>
            <person name="Bunk B."/>
            <person name="Overmann J."/>
            <person name="Brinkmann H."/>
            <person name="Petersen J."/>
        </authorList>
    </citation>
    <scope>NUCLEOTIDE SEQUENCE [LARGE SCALE GENOMIC DNA]</scope>
    <source>
        <strain evidence="4 5">MACL11</strain>
    </source>
</reference>
<gene>
    <name evidence="4" type="ORF">Mame_00211</name>
</gene>
<dbReference type="CDD" id="cd16148">
    <property type="entry name" value="sulfatase_like"/>
    <property type="match status" value="1"/>
</dbReference>
<organism evidence="4 5">
    <name type="scientific">Martelella mediterranea DSM 17316</name>
    <dbReference type="NCBI Taxonomy" id="1122214"/>
    <lineage>
        <taxon>Bacteria</taxon>
        <taxon>Pseudomonadati</taxon>
        <taxon>Pseudomonadota</taxon>
        <taxon>Alphaproteobacteria</taxon>
        <taxon>Hyphomicrobiales</taxon>
        <taxon>Aurantimonadaceae</taxon>
        <taxon>Martelella</taxon>
    </lineage>
</organism>
<dbReference type="Gene3D" id="3.40.720.10">
    <property type="entry name" value="Alkaline Phosphatase, subunit A"/>
    <property type="match status" value="1"/>
</dbReference>
<dbReference type="STRING" id="1122214.Mame_00211"/>
<dbReference type="GO" id="GO:0004065">
    <property type="term" value="F:arylsulfatase activity"/>
    <property type="evidence" value="ECO:0007669"/>
    <property type="project" value="UniProtKB-EC"/>
</dbReference>
<dbReference type="EC" id="3.1.6.1" evidence="4"/>
<comment type="similarity">
    <text evidence="1">Belongs to the sulfatase family.</text>
</comment>
<dbReference type="SUPFAM" id="SSF53649">
    <property type="entry name" value="Alkaline phosphatase-like"/>
    <property type="match status" value="1"/>
</dbReference>
<feature type="domain" description="Sulfatase N-terminal" evidence="3">
    <location>
        <begin position="4"/>
        <end position="330"/>
    </location>
</feature>
<sequence>MRTIVLMFDSLNRLYLPAYGGTRFDLPNFRRLESRTVTFDRCYAGSMPCMPARREMHTGRPNFLHRGWGPLEPFDDSSYEILGKHGVYTHLVTDHVHYWEDGGATYHPRFSSYEFIRGQEGDPWKGHVADPVIPPALNWRGGKGWRQDWINRAYTATRESHFQTKTLDAGLEFIDTNAAADNWLLQIECFDPHEPFFTPEEYHGLTGVRDDMPHYDWPDYRPVLEDGETVDQVKARYGALLKMCDDSLGRLLDRMDAGDMWKDTILIVCTDHGLLIGERDWYGKNVQPWYEETIHTPLFVWDPVSGNQGTRDGSLVQTVDFAATFLDAFGLEPTPDMQSCSILQHLRTGAPVRETALFGIFGGHVSITDGRYVYMRACATPQNRPLEEFTLMPTRMKARFSAGELRDFRVAPPFAFTKGVQTIVTRGGAFGNPYHFGTLLFDLETDPDETTPLNDPALETRMATMLVEAMRKNDAPASQYERLGLPETGPVEERHLLIERQWPQIERSRQRNWKQAPADSYGPAARLTIAEVFADPALKALVDEAFGFALGPAMVERFGRNSLWALAVMSPGVTPGDLHALDDRLVRHQPA</sequence>
<dbReference type="EMBL" id="CP020330">
    <property type="protein sequence ID" value="AQZ49594.1"/>
    <property type="molecule type" value="Genomic_DNA"/>
</dbReference>
<dbReference type="eggNOG" id="COG3119">
    <property type="taxonomic scope" value="Bacteria"/>
</dbReference>
<dbReference type="InterPro" id="IPR000917">
    <property type="entry name" value="Sulfatase_N"/>
</dbReference>
<dbReference type="Proteomes" id="UP000191135">
    <property type="component" value="Chromosome"/>
</dbReference>
<dbReference type="RefSeq" id="WP_033409545.1">
    <property type="nucleotide sequence ID" value="NZ_AQWH01000003.1"/>
</dbReference>
<dbReference type="InterPro" id="IPR050738">
    <property type="entry name" value="Sulfatase"/>
</dbReference>
<keyword evidence="2 4" id="KW-0378">Hydrolase</keyword>
<name>A0A1U9YVZ5_9HYPH</name>
<protein>
    <submittedName>
        <fullName evidence="4">Arylsulfatase</fullName>
        <ecNumber evidence="4">3.1.6.1</ecNumber>
    </submittedName>
</protein>